<feature type="compositionally biased region" description="Basic residues" evidence="1">
    <location>
        <begin position="106"/>
        <end position="115"/>
    </location>
</feature>
<dbReference type="InterPro" id="IPR056971">
    <property type="entry name" value="Znf-C2HC_3"/>
</dbReference>
<accession>F2UCM9</accession>
<evidence type="ECO:0000256" key="1">
    <source>
        <dbReference type="SAM" id="MobiDB-lite"/>
    </source>
</evidence>
<reference evidence="3" key="1">
    <citation type="submission" date="2009-08" db="EMBL/GenBank/DDBJ databases">
        <title>Annotation of Salpingoeca rosetta.</title>
        <authorList>
            <consortium name="The Broad Institute Genome Sequencing Platform"/>
            <person name="Russ C."/>
            <person name="Cuomo C."/>
            <person name="Burger G."/>
            <person name="Gray M.W."/>
            <person name="Holland P.W.H."/>
            <person name="King N."/>
            <person name="Lang F.B.F."/>
            <person name="Roger A.J."/>
            <person name="Ruiz-Trillo I."/>
            <person name="Young S.K."/>
            <person name="Zeng Q."/>
            <person name="Gargeya S."/>
            <person name="Alvarado L."/>
            <person name="Berlin A."/>
            <person name="Chapman S.B."/>
            <person name="Chen Z."/>
            <person name="Freedman E."/>
            <person name="Gellesch M."/>
            <person name="Goldberg J."/>
            <person name="Griggs A."/>
            <person name="Gujja S."/>
            <person name="Heilman E."/>
            <person name="Heiman D."/>
            <person name="Howarth C."/>
            <person name="Mehta T."/>
            <person name="Neiman D."/>
            <person name="Pearson M."/>
            <person name="Roberts A."/>
            <person name="Saif S."/>
            <person name="Shea T."/>
            <person name="Shenoy N."/>
            <person name="Sisk P."/>
            <person name="Stolte C."/>
            <person name="Sykes S."/>
            <person name="White J."/>
            <person name="Yandava C."/>
            <person name="Haas B."/>
            <person name="Nusbaum C."/>
            <person name="Birren B."/>
        </authorList>
    </citation>
    <scope>NUCLEOTIDE SEQUENCE [LARGE SCALE GENOMIC DNA]</scope>
    <source>
        <strain evidence="3">ATCC 50818</strain>
    </source>
</reference>
<protein>
    <recommendedName>
        <fullName evidence="2">C2HC zinc finger plants domain-containing protein</fullName>
    </recommendedName>
</protein>
<dbReference type="InParanoid" id="F2UCM9"/>
<evidence type="ECO:0000313" key="4">
    <source>
        <dbReference type="Proteomes" id="UP000007799"/>
    </source>
</evidence>
<dbReference type="OMA" id="DEHYTYW"/>
<sequence>MAERVVPSSPWAHMAQGDPSRVHEVGGMVANARTLIHSERPIAALELLTDALRIMGGEKLIFETLAEARHNYWQGRAPADDSLAGLLQACSLGGIQAPVQAPVQLQHHHCSHQRQRQQGPPSPPPVALEQATVDDSMLASQGRESVLVSAAHHASSHVCEHCGSVLSASRIEQHVKYWCPVLHTNDSDSGGDAAEGVNGNDPMAMEPDTTTDHHHHHHHHH</sequence>
<dbReference type="PANTHER" id="PTHR35513:SF1">
    <property type="entry name" value="OS02G0158600 PROTEIN"/>
    <property type="match status" value="1"/>
</dbReference>
<dbReference type="PANTHER" id="PTHR35513">
    <property type="entry name" value="OS02G0158600 PROTEIN"/>
    <property type="match status" value="1"/>
</dbReference>
<dbReference type="EMBL" id="GL832968">
    <property type="protein sequence ID" value="EGD74336.1"/>
    <property type="molecule type" value="Genomic_DNA"/>
</dbReference>
<evidence type="ECO:0000259" key="2">
    <source>
        <dbReference type="Pfam" id="PF25017"/>
    </source>
</evidence>
<dbReference type="Pfam" id="PF25017">
    <property type="entry name" value="zf-C2HC_3"/>
    <property type="match status" value="1"/>
</dbReference>
<keyword evidence="4" id="KW-1185">Reference proteome</keyword>
<dbReference type="OrthoDB" id="436688at2759"/>
<gene>
    <name evidence="3" type="ORF">PTSG_06346</name>
</gene>
<feature type="domain" description="C2HC zinc finger plants" evidence="2">
    <location>
        <begin position="135"/>
        <end position="180"/>
    </location>
</feature>
<name>F2UCM9_SALR5</name>
<organism evidence="4">
    <name type="scientific">Salpingoeca rosetta (strain ATCC 50818 / BSB-021)</name>
    <dbReference type="NCBI Taxonomy" id="946362"/>
    <lineage>
        <taxon>Eukaryota</taxon>
        <taxon>Choanoflagellata</taxon>
        <taxon>Craspedida</taxon>
        <taxon>Salpingoecidae</taxon>
        <taxon>Salpingoeca</taxon>
    </lineage>
</organism>
<proteinExistence type="predicted"/>
<dbReference type="KEGG" id="sre:PTSG_06346"/>
<dbReference type="GeneID" id="16073811"/>
<feature type="region of interest" description="Disordered" evidence="1">
    <location>
        <begin position="183"/>
        <end position="221"/>
    </location>
</feature>
<dbReference type="AlphaFoldDB" id="F2UCM9"/>
<dbReference type="eggNOG" id="ENOG502S1TW">
    <property type="taxonomic scope" value="Eukaryota"/>
</dbReference>
<evidence type="ECO:0000313" key="3">
    <source>
        <dbReference type="EMBL" id="EGD74336.1"/>
    </source>
</evidence>
<feature type="region of interest" description="Disordered" evidence="1">
    <location>
        <begin position="103"/>
        <end position="128"/>
    </location>
</feature>
<dbReference type="STRING" id="946362.F2UCM9"/>
<dbReference type="RefSeq" id="XP_004993236.1">
    <property type="nucleotide sequence ID" value="XM_004993179.1"/>
</dbReference>
<dbReference type="Proteomes" id="UP000007799">
    <property type="component" value="Unassembled WGS sequence"/>
</dbReference>